<keyword evidence="2 5" id="KW-0808">Transferase</keyword>
<evidence type="ECO:0000256" key="3">
    <source>
        <dbReference type="ARBA" id="ARBA00022691"/>
    </source>
</evidence>
<keyword evidence="1 5" id="KW-0489">Methyltransferase</keyword>
<dbReference type="GO" id="GO:0003723">
    <property type="term" value="F:RNA binding"/>
    <property type="evidence" value="ECO:0007669"/>
    <property type="project" value="UniProtKB-UniRule"/>
</dbReference>
<dbReference type="AlphaFoldDB" id="A0A965GBG0"/>
<comment type="caution">
    <text evidence="7">The sequence shown here is derived from an EMBL/GenBank/DDBJ whole genome shotgun (WGS) entry which is preliminary data.</text>
</comment>
<evidence type="ECO:0000256" key="5">
    <source>
        <dbReference type="PROSITE-ProRule" id="PRU01023"/>
    </source>
</evidence>
<dbReference type="InterPro" id="IPR023267">
    <property type="entry name" value="RCMT"/>
</dbReference>
<dbReference type="InterPro" id="IPR029063">
    <property type="entry name" value="SAM-dependent_MTases_sf"/>
</dbReference>
<dbReference type="InterPro" id="IPR035926">
    <property type="entry name" value="NusB-like_sf"/>
</dbReference>
<evidence type="ECO:0000313" key="7">
    <source>
        <dbReference type="EMBL" id="NBR93374.1"/>
    </source>
</evidence>
<dbReference type="SUPFAM" id="SSF48013">
    <property type="entry name" value="NusB-like"/>
    <property type="match status" value="1"/>
</dbReference>
<evidence type="ECO:0000256" key="1">
    <source>
        <dbReference type="ARBA" id="ARBA00022603"/>
    </source>
</evidence>
<keyword evidence="3 5" id="KW-0949">S-adenosyl-L-methionine</keyword>
<dbReference type="Proteomes" id="UP000740727">
    <property type="component" value="Unassembled WGS sequence"/>
</dbReference>
<protein>
    <recommendedName>
        <fullName evidence="6">SAM-dependent MTase RsmB/NOP-type domain-containing protein</fullName>
    </recommendedName>
</protein>
<dbReference type="Pfam" id="PF01029">
    <property type="entry name" value="NusB"/>
    <property type="match status" value="1"/>
</dbReference>
<feature type="binding site" evidence="5">
    <location>
        <position position="332"/>
    </location>
    <ligand>
        <name>S-adenosyl-L-methionine</name>
        <dbReference type="ChEBI" id="CHEBI:59789"/>
    </ligand>
</feature>
<evidence type="ECO:0000256" key="2">
    <source>
        <dbReference type="ARBA" id="ARBA00022679"/>
    </source>
</evidence>
<evidence type="ECO:0000313" key="8">
    <source>
        <dbReference type="Proteomes" id="UP000740727"/>
    </source>
</evidence>
<dbReference type="GO" id="GO:0001510">
    <property type="term" value="P:RNA methylation"/>
    <property type="evidence" value="ECO:0007669"/>
    <property type="project" value="InterPro"/>
</dbReference>
<dbReference type="PRINTS" id="PR02008">
    <property type="entry name" value="RCMTFAMILY"/>
</dbReference>
<dbReference type="EMBL" id="RFXN01000003">
    <property type="protein sequence ID" value="NBR93374.1"/>
    <property type="molecule type" value="Genomic_DNA"/>
</dbReference>
<dbReference type="InterPro" id="IPR001678">
    <property type="entry name" value="MeTrfase_RsmB-F_NOP2_dom"/>
</dbReference>
<dbReference type="SUPFAM" id="SSF53335">
    <property type="entry name" value="S-adenosyl-L-methionine-dependent methyltransferases"/>
    <property type="match status" value="1"/>
</dbReference>
<evidence type="ECO:0000259" key="6">
    <source>
        <dbReference type="PROSITE" id="PS51686"/>
    </source>
</evidence>
<feature type="binding site" evidence="5">
    <location>
        <position position="295"/>
    </location>
    <ligand>
        <name>S-adenosyl-L-methionine</name>
        <dbReference type="ChEBI" id="CHEBI:59789"/>
    </ligand>
</feature>
<dbReference type="GO" id="GO:0008173">
    <property type="term" value="F:RNA methyltransferase activity"/>
    <property type="evidence" value="ECO:0007669"/>
    <property type="project" value="InterPro"/>
</dbReference>
<sequence length="447" mass="49867">MNNRRDAREKNEPGFAARNLALRALLDVEEKGAYANLLVPSYLQNSDLEPRDRNFVTEIVYGTLRMQLLYDRIIEQTSDRKINKIDVVPRNILRMTAHQLLTLNIPAHAPVDSAVRLTVKNKTGSASGFVNAVARRISEKPLSVWIDQLTSECSVIDSLSIEFAHPKWIVEEYSRRRQNMDEVKCELAANNRNPKVSVVIYPGATWSTASLDQSEMCEWVPQGRYVNGNPESLIEIHNRTAGVQDQGSYLVAQALYSAAGDAPGIWLDMCAGPGGKAALLNRWALEKKRDFIALEISEHRAQLMRRVTNSLVVADGSKPPVAPESAALILLDAPCSGLGALRRRPDARLRKKPSDIKPLVSLQRSLLTSAIELLHPGGVLGYVTCSPLIEETVENREWVLENFPEIRSVDARSFFPAGMELENRPDVQLWPGVHKTDAMYLALFTKI</sequence>
<feature type="binding site" evidence="5">
    <location>
        <position position="315"/>
    </location>
    <ligand>
        <name>S-adenosyl-L-methionine</name>
        <dbReference type="ChEBI" id="CHEBI:59789"/>
    </ligand>
</feature>
<name>A0A965GBG0_9PROT</name>
<feature type="active site" description="Nucleophile" evidence="5">
    <location>
        <position position="385"/>
    </location>
</feature>
<reference evidence="7" key="1">
    <citation type="submission" date="2018-10" db="EMBL/GenBank/DDBJ databases">
        <title>Iterative Subtractive Binning of Freshwater Chronoseries Metagenomes Recovers Nearly Complete Genomes from over Four Hundred Novel Species.</title>
        <authorList>
            <person name="Rodriguez-R L.M."/>
            <person name="Tsementzi D."/>
            <person name="Luo C."/>
            <person name="Konstantinidis K.T."/>
        </authorList>
    </citation>
    <scope>NUCLEOTIDE SEQUENCE</scope>
    <source>
        <strain evidence="7">WB5_2A_028</strain>
    </source>
</reference>
<dbReference type="InterPro" id="IPR049560">
    <property type="entry name" value="MeTrfase_RsmB-F_NOP2_cat"/>
</dbReference>
<feature type="domain" description="SAM-dependent MTase RsmB/NOP-type" evidence="6">
    <location>
        <begin position="159"/>
        <end position="447"/>
    </location>
</feature>
<dbReference type="Gene3D" id="1.10.940.10">
    <property type="entry name" value="NusB-like"/>
    <property type="match status" value="1"/>
</dbReference>
<feature type="binding site" evidence="5">
    <location>
        <begin position="270"/>
        <end position="276"/>
    </location>
    <ligand>
        <name>S-adenosyl-L-methionine</name>
        <dbReference type="ChEBI" id="CHEBI:59789"/>
    </ligand>
</feature>
<dbReference type="Gene3D" id="3.40.50.150">
    <property type="entry name" value="Vaccinia Virus protein VP39"/>
    <property type="match status" value="1"/>
</dbReference>
<accession>A0A965GBG0</accession>
<dbReference type="InterPro" id="IPR006027">
    <property type="entry name" value="NusB_RsmB_TIM44"/>
</dbReference>
<evidence type="ECO:0000256" key="4">
    <source>
        <dbReference type="ARBA" id="ARBA00022884"/>
    </source>
</evidence>
<dbReference type="PANTHER" id="PTHR22807:SF53">
    <property type="entry name" value="RIBOSOMAL RNA SMALL SUBUNIT METHYLTRANSFERASE B-RELATED"/>
    <property type="match status" value="1"/>
</dbReference>
<gene>
    <name evidence="7" type="ORF">EBT44_00690</name>
</gene>
<dbReference type="PROSITE" id="PS51686">
    <property type="entry name" value="SAM_MT_RSMB_NOP"/>
    <property type="match status" value="1"/>
</dbReference>
<proteinExistence type="inferred from homology"/>
<organism evidence="7 8">
    <name type="scientific">Candidatus Fonsibacter lacus</name>
    <dbReference type="NCBI Taxonomy" id="2576439"/>
    <lineage>
        <taxon>Bacteria</taxon>
        <taxon>Pseudomonadati</taxon>
        <taxon>Pseudomonadota</taxon>
        <taxon>Alphaproteobacteria</taxon>
        <taxon>Candidatus Pelagibacterales</taxon>
        <taxon>Candidatus Pelagibacterales incertae sedis</taxon>
        <taxon>Candidatus Fonsibacter</taxon>
    </lineage>
</organism>
<comment type="similarity">
    <text evidence="5">Belongs to the class I-like SAM-binding methyltransferase superfamily. RsmB/NOP family.</text>
</comment>
<dbReference type="GO" id="GO:0006355">
    <property type="term" value="P:regulation of DNA-templated transcription"/>
    <property type="evidence" value="ECO:0007669"/>
    <property type="project" value="InterPro"/>
</dbReference>
<keyword evidence="4 5" id="KW-0694">RNA-binding</keyword>
<dbReference type="Pfam" id="PF01189">
    <property type="entry name" value="Methyltr_RsmB-F"/>
    <property type="match status" value="1"/>
</dbReference>
<dbReference type="PANTHER" id="PTHR22807">
    <property type="entry name" value="NOP2 YEAST -RELATED NOL1/NOP2/FMU SUN DOMAIN-CONTAINING"/>
    <property type="match status" value="1"/>
</dbReference>